<dbReference type="AlphaFoldDB" id="A0ABD3Q045"/>
<dbReference type="Proteomes" id="UP001530400">
    <property type="component" value="Unassembled WGS sequence"/>
</dbReference>
<reference evidence="1 2" key="1">
    <citation type="submission" date="2024-10" db="EMBL/GenBank/DDBJ databases">
        <title>Updated reference genomes for cyclostephanoid diatoms.</title>
        <authorList>
            <person name="Roberts W.R."/>
            <person name="Alverson A.J."/>
        </authorList>
    </citation>
    <scope>NUCLEOTIDE SEQUENCE [LARGE SCALE GENOMIC DNA]</scope>
    <source>
        <strain evidence="1 2">AJA010-31</strain>
    </source>
</reference>
<accession>A0ABD3Q045</accession>
<sequence length="61" mass="7370">MNITIFKTHMKVYERSLERKDNVVIHWMAVFHRQIYCVTLLLRSMNKSYQRQNKAISSTIP</sequence>
<dbReference type="EMBL" id="JALLPJ020000383">
    <property type="protein sequence ID" value="KAL3793778.1"/>
    <property type="molecule type" value="Genomic_DNA"/>
</dbReference>
<protein>
    <submittedName>
        <fullName evidence="1">Uncharacterized protein</fullName>
    </submittedName>
</protein>
<gene>
    <name evidence="1" type="ORF">ACHAWO_013483</name>
</gene>
<evidence type="ECO:0000313" key="2">
    <source>
        <dbReference type="Proteomes" id="UP001530400"/>
    </source>
</evidence>
<evidence type="ECO:0000313" key="1">
    <source>
        <dbReference type="EMBL" id="KAL3793778.1"/>
    </source>
</evidence>
<name>A0ABD3Q045_9STRA</name>
<keyword evidence="2" id="KW-1185">Reference proteome</keyword>
<organism evidence="1 2">
    <name type="scientific">Cyclotella atomus</name>
    <dbReference type="NCBI Taxonomy" id="382360"/>
    <lineage>
        <taxon>Eukaryota</taxon>
        <taxon>Sar</taxon>
        <taxon>Stramenopiles</taxon>
        <taxon>Ochrophyta</taxon>
        <taxon>Bacillariophyta</taxon>
        <taxon>Coscinodiscophyceae</taxon>
        <taxon>Thalassiosirophycidae</taxon>
        <taxon>Stephanodiscales</taxon>
        <taxon>Stephanodiscaceae</taxon>
        <taxon>Cyclotella</taxon>
    </lineage>
</organism>
<proteinExistence type="predicted"/>
<comment type="caution">
    <text evidence="1">The sequence shown here is derived from an EMBL/GenBank/DDBJ whole genome shotgun (WGS) entry which is preliminary data.</text>
</comment>